<evidence type="ECO:0000256" key="3">
    <source>
        <dbReference type="ARBA" id="ARBA00022691"/>
    </source>
</evidence>
<dbReference type="NCBIfam" id="TIGR04085">
    <property type="entry name" value="rSAM_more_4Fe4S"/>
    <property type="match status" value="1"/>
</dbReference>
<dbReference type="Proteomes" id="UP000184465">
    <property type="component" value="Unassembled WGS sequence"/>
</dbReference>
<dbReference type="PANTHER" id="PTHR43273">
    <property type="entry name" value="ANAEROBIC SULFATASE-MATURATING ENZYME HOMOLOG ASLB-RELATED"/>
    <property type="match status" value="1"/>
</dbReference>
<dbReference type="GO" id="GO:0051539">
    <property type="term" value="F:4 iron, 4 sulfur cluster binding"/>
    <property type="evidence" value="ECO:0007669"/>
    <property type="project" value="UniProtKB-KW"/>
</dbReference>
<dbReference type="InterPro" id="IPR023885">
    <property type="entry name" value="4Fe4S-binding_SPASM_dom"/>
</dbReference>
<dbReference type="InterPro" id="IPR000385">
    <property type="entry name" value="MoaA_NifB_PqqE_Fe-S-bd_CS"/>
</dbReference>
<dbReference type="SFLD" id="SFLDG01067">
    <property type="entry name" value="SPASM/twitch_domain_containing"/>
    <property type="match status" value="1"/>
</dbReference>
<dbReference type="InterPro" id="IPR058240">
    <property type="entry name" value="rSAM_sf"/>
</dbReference>
<dbReference type="AlphaFoldDB" id="A0A1M6SBC9"/>
<dbReference type="Pfam" id="PF04055">
    <property type="entry name" value="Radical_SAM"/>
    <property type="match status" value="1"/>
</dbReference>
<evidence type="ECO:0000259" key="7">
    <source>
        <dbReference type="PROSITE" id="PS51918"/>
    </source>
</evidence>
<gene>
    <name evidence="8" type="ORF">SAMN02745912_03249</name>
</gene>
<evidence type="ECO:0000256" key="4">
    <source>
        <dbReference type="ARBA" id="ARBA00022723"/>
    </source>
</evidence>
<proteinExistence type="predicted"/>
<dbReference type="SFLD" id="SFLDG01386">
    <property type="entry name" value="main_SPASM_domain-containing"/>
    <property type="match status" value="1"/>
</dbReference>
<evidence type="ECO:0000256" key="6">
    <source>
        <dbReference type="ARBA" id="ARBA00023014"/>
    </source>
</evidence>
<dbReference type="InterPro" id="IPR013785">
    <property type="entry name" value="Aldolase_TIM"/>
</dbReference>
<dbReference type="RefSeq" id="WP_073152460.1">
    <property type="nucleotide sequence ID" value="NZ_FRAG01000058.1"/>
</dbReference>
<dbReference type="EMBL" id="FRAG01000058">
    <property type="protein sequence ID" value="SHK41929.1"/>
    <property type="molecule type" value="Genomic_DNA"/>
</dbReference>
<sequence>MLKTPLNINVMKYNKEGKYFFYDFDSGTMGGSSPILNDIFDMIPQHTTKEILEKLSKNKYTTENIETCLRQLGDLYEKGKLFSKQYLKVEQKKEKLSHLWLNIAHQCNMRCIYCYAHGGNYGGDSMFMDKETAKKCIDYWYKNLDNSSKSYIFFFGGEPFLNKEIIYFSINYINELFKPLGRKAFYSITTNGTIYDEDFARFLAKNDVALLFSIDGDEKIQNSNRPFASGKGSYAVVYDNIKKFNQLFKKMHATIVVTKKSIPKLKDSVMHLWDLGFNEVASSIVITQDQEMSLTNDSLKELHSQVSELNKIMYENILSRRHRLYTNTYRLCMSIHNNLKGSDCSFQADTAVMFTPEGDMHKCHRLIDKKEFSLCNVGEAQEWSEANRSFVEPLENRVCKDCWAVQLCGGGCPHEGYVYNNDLNKPFEVTCRHTKFLIEEAIKLYFNIYVDMPEHINDIFGMHNKS</sequence>
<evidence type="ECO:0000256" key="1">
    <source>
        <dbReference type="ARBA" id="ARBA00001966"/>
    </source>
</evidence>
<evidence type="ECO:0000256" key="5">
    <source>
        <dbReference type="ARBA" id="ARBA00023004"/>
    </source>
</evidence>
<dbReference type="GO" id="GO:0046872">
    <property type="term" value="F:metal ion binding"/>
    <property type="evidence" value="ECO:0007669"/>
    <property type="project" value="UniProtKB-KW"/>
</dbReference>
<dbReference type="InterPro" id="IPR007197">
    <property type="entry name" value="rSAM"/>
</dbReference>
<evidence type="ECO:0000313" key="9">
    <source>
        <dbReference type="Proteomes" id="UP000184465"/>
    </source>
</evidence>
<keyword evidence="9" id="KW-1185">Reference proteome</keyword>
<dbReference type="SUPFAM" id="SSF102114">
    <property type="entry name" value="Radical SAM enzymes"/>
    <property type="match status" value="1"/>
</dbReference>
<dbReference type="SFLD" id="SFLDG01384">
    <property type="entry name" value="thioether_bond_formation_requi"/>
    <property type="match status" value="1"/>
</dbReference>
<accession>A0A1M6SBC9</accession>
<comment type="cofactor">
    <cofactor evidence="1">
        <name>[4Fe-4S] cluster</name>
        <dbReference type="ChEBI" id="CHEBI:49883"/>
    </cofactor>
</comment>
<evidence type="ECO:0000256" key="2">
    <source>
        <dbReference type="ARBA" id="ARBA00022485"/>
    </source>
</evidence>
<dbReference type="GO" id="GO:0016491">
    <property type="term" value="F:oxidoreductase activity"/>
    <property type="evidence" value="ECO:0007669"/>
    <property type="project" value="InterPro"/>
</dbReference>
<dbReference type="PROSITE" id="PS01305">
    <property type="entry name" value="MOAA_NIFB_PQQE"/>
    <property type="match status" value="1"/>
</dbReference>
<dbReference type="PANTHER" id="PTHR43273:SF8">
    <property type="entry name" value="RADICAL SAM DOMAIN PROTEIN"/>
    <property type="match status" value="1"/>
</dbReference>
<dbReference type="OrthoDB" id="9808591at2"/>
<keyword evidence="4" id="KW-0479">Metal-binding</keyword>
<name>A0A1M6SBC9_PARC5</name>
<organism evidence="8 9">
    <name type="scientific">Paramaledivibacter caminithermalis (strain DSM 15212 / CIP 107654 / DViRD3)</name>
    <name type="common">Clostridium caminithermale</name>
    <dbReference type="NCBI Taxonomy" id="1121301"/>
    <lineage>
        <taxon>Bacteria</taxon>
        <taxon>Bacillati</taxon>
        <taxon>Bacillota</taxon>
        <taxon>Clostridia</taxon>
        <taxon>Peptostreptococcales</taxon>
        <taxon>Caminicellaceae</taxon>
        <taxon>Paramaledivibacter</taxon>
    </lineage>
</organism>
<keyword evidence="6" id="KW-0411">Iron-sulfur</keyword>
<dbReference type="CDD" id="cd01335">
    <property type="entry name" value="Radical_SAM"/>
    <property type="match status" value="1"/>
</dbReference>
<feature type="domain" description="Radical SAM core" evidence="7">
    <location>
        <begin position="93"/>
        <end position="330"/>
    </location>
</feature>
<keyword evidence="5" id="KW-0408">Iron</keyword>
<dbReference type="SFLD" id="SFLDS00029">
    <property type="entry name" value="Radical_SAM"/>
    <property type="match status" value="1"/>
</dbReference>
<protein>
    <recommendedName>
        <fullName evidence="7">Radical SAM core domain-containing protein</fullName>
    </recommendedName>
</protein>
<keyword evidence="3" id="KW-0949">S-adenosyl-L-methionine</keyword>
<evidence type="ECO:0000313" key="8">
    <source>
        <dbReference type="EMBL" id="SHK41929.1"/>
    </source>
</evidence>
<reference evidence="8 9" key="1">
    <citation type="submission" date="2016-11" db="EMBL/GenBank/DDBJ databases">
        <authorList>
            <person name="Jaros S."/>
            <person name="Januszkiewicz K."/>
            <person name="Wedrychowicz H."/>
        </authorList>
    </citation>
    <scope>NUCLEOTIDE SEQUENCE [LARGE SCALE GENOMIC DNA]</scope>
    <source>
        <strain evidence="8 9">DSM 15212</strain>
    </source>
</reference>
<dbReference type="PROSITE" id="PS51918">
    <property type="entry name" value="RADICAL_SAM"/>
    <property type="match status" value="1"/>
</dbReference>
<keyword evidence="2" id="KW-0004">4Fe-4S</keyword>
<dbReference type="STRING" id="1121301.SAMN02745912_03249"/>
<dbReference type="InterPro" id="IPR023867">
    <property type="entry name" value="Sulphatase_maturase_rSAM"/>
</dbReference>
<dbReference type="Gene3D" id="3.20.20.70">
    <property type="entry name" value="Aldolase class I"/>
    <property type="match status" value="1"/>
</dbReference>